<organism evidence="1 2">
    <name type="scientific">Candidatus Magnetobacterium bavaricum</name>
    <dbReference type="NCBI Taxonomy" id="29290"/>
    <lineage>
        <taxon>Bacteria</taxon>
        <taxon>Pseudomonadati</taxon>
        <taxon>Nitrospirota</taxon>
        <taxon>Thermodesulfovibrionia</taxon>
        <taxon>Thermodesulfovibrionales</taxon>
        <taxon>Candidatus Magnetobacteriaceae</taxon>
        <taxon>Candidatus Magnetobacterium</taxon>
    </lineage>
</organism>
<proteinExistence type="predicted"/>
<protein>
    <submittedName>
        <fullName evidence="1">Uncharacterized protein</fullName>
    </submittedName>
</protein>
<comment type="caution">
    <text evidence="1">The sequence shown here is derived from an EMBL/GenBank/DDBJ whole genome shotgun (WGS) entry which is preliminary data.</text>
</comment>
<dbReference type="EMBL" id="LACI01000300">
    <property type="protein sequence ID" value="KJU87156.1"/>
    <property type="molecule type" value="Genomic_DNA"/>
</dbReference>
<evidence type="ECO:0000313" key="1">
    <source>
        <dbReference type="EMBL" id="KJU87156.1"/>
    </source>
</evidence>
<keyword evidence="2" id="KW-1185">Reference proteome</keyword>
<dbReference type="AlphaFoldDB" id="A0A0F3GZ22"/>
<gene>
    <name evidence="1" type="ORF">MBAV_000648</name>
</gene>
<evidence type="ECO:0000313" key="2">
    <source>
        <dbReference type="Proteomes" id="UP000033423"/>
    </source>
</evidence>
<reference evidence="1 2" key="1">
    <citation type="submission" date="2015-02" db="EMBL/GenBank/DDBJ databases">
        <title>Single-cell genomics of uncultivated deep-branching MTB reveals a conserved set of magnetosome genes.</title>
        <authorList>
            <person name="Kolinko S."/>
            <person name="Richter M."/>
            <person name="Glockner F.O."/>
            <person name="Brachmann A."/>
            <person name="Schuler D."/>
        </authorList>
    </citation>
    <scope>NUCLEOTIDE SEQUENCE [LARGE SCALE GENOMIC DNA]</scope>
    <source>
        <strain evidence="1">TM-1</strain>
    </source>
</reference>
<sequence length="222" mass="26045">MEGERTEAKVYPKWLSYLAPQLIKVDRCKLAEKNNYYIFASNGQPSIIDDHLPDAIEEVNVYQQYNYLVVCLDAEENEVADKRGEVIECLSDKGLSLKNAKLEIVVQNRCLETWFLGNTRIYSRNPQNEDLRKYTKHFDVSTNDPELMPKHSDFEYHADFHLKYLKALFREKGITYSKSNPRHVTEEHYIQELIKRTSNYNHLATLKRFLDFCTTINNGIQA</sequence>
<name>A0A0F3GZ22_9BACT</name>
<accession>A0A0F3GZ22</accession>
<dbReference type="Proteomes" id="UP000033423">
    <property type="component" value="Unassembled WGS sequence"/>
</dbReference>